<keyword evidence="4" id="KW-1185">Reference proteome</keyword>
<proteinExistence type="predicted"/>
<dbReference type="EMBL" id="KE525231">
    <property type="protein sequence ID" value="KFB43025.1"/>
    <property type="molecule type" value="Genomic_DNA"/>
</dbReference>
<dbReference type="EMBL" id="ATLV01018368">
    <property type="status" value="NOT_ANNOTATED_CDS"/>
    <property type="molecule type" value="Genomic_DNA"/>
</dbReference>
<organism evidence="2">
    <name type="scientific">Anopheles sinensis</name>
    <name type="common">Mosquito</name>
    <dbReference type="NCBI Taxonomy" id="74873"/>
    <lineage>
        <taxon>Eukaryota</taxon>
        <taxon>Metazoa</taxon>
        <taxon>Ecdysozoa</taxon>
        <taxon>Arthropoda</taxon>
        <taxon>Hexapoda</taxon>
        <taxon>Insecta</taxon>
        <taxon>Pterygota</taxon>
        <taxon>Neoptera</taxon>
        <taxon>Endopterygota</taxon>
        <taxon>Diptera</taxon>
        <taxon>Nematocera</taxon>
        <taxon>Culicoidea</taxon>
        <taxon>Culicidae</taxon>
        <taxon>Anophelinae</taxon>
        <taxon>Anopheles</taxon>
    </lineage>
</organism>
<gene>
    <name evidence="2" type="ORF">ZHAS_00010698</name>
</gene>
<dbReference type="Proteomes" id="UP000030765">
    <property type="component" value="Unassembled WGS sequence"/>
</dbReference>
<evidence type="ECO:0000313" key="3">
    <source>
        <dbReference type="EnsemblMetazoa" id="ASIC010698-PA"/>
    </source>
</evidence>
<evidence type="ECO:0000313" key="4">
    <source>
        <dbReference type="Proteomes" id="UP000030765"/>
    </source>
</evidence>
<dbReference type="EnsemblMetazoa" id="ASIC010698-RA">
    <property type="protein sequence ID" value="ASIC010698-PA"/>
    <property type="gene ID" value="ASIC010698"/>
</dbReference>
<name>A0A084VYI1_ANOSI</name>
<dbReference type="VEuPathDB" id="VectorBase:ASIC010698"/>
<feature type="compositionally biased region" description="Basic residues" evidence="1">
    <location>
        <begin position="62"/>
        <end position="79"/>
    </location>
</feature>
<evidence type="ECO:0000313" key="2">
    <source>
        <dbReference type="EMBL" id="KFB43025.1"/>
    </source>
</evidence>
<protein>
    <submittedName>
        <fullName evidence="2 3">Uncharacterized protein</fullName>
    </submittedName>
</protein>
<reference evidence="3" key="2">
    <citation type="submission" date="2020-05" db="UniProtKB">
        <authorList>
            <consortium name="EnsemblMetazoa"/>
        </authorList>
    </citation>
    <scope>IDENTIFICATION</scope>
</reference>
<reference evidence="2 4" key="1">
    <citation type="journal article" date="2014" name="BMC Genomics">
        <title>Genome sequence of Anopheles sinensis provides insight into genetics basis of mosquito competence for malaria parasites.</title>
        <authorList>
            <person name="Zhou D."/>
            <person name="Zhang D."/>
            <person name="Ding G."/>
            <person name="Shi L."/>
            <person name="Hou Q."/>
            <person name="Ye Y."/>
            <person name="Xu Y."/>
            <person name="Zhou H."/>
            <person name="Xiong C."/>
            <person name="Li S."/>
            <person name="Yu J."/>
            <person name="Hong S."/>
            <person name="Yu X."/>
            <person name="Zou P."/>
            <person name="Chen C."/>
            <person name="Chang X."/>
            <person name="Wang W."/>
            <person name="Lv Y."/>
            <person name="Sun Y."/>
            <person name="Ma L."/>
            <person name="Shen B."/>
            <person name="Zhu C."/>
        </authorList>
    </citation>
    <scope>NUCLEOTIDE SEQUENCE [LARGE SCALE GENOMIC DNA]</scope>
</reference>
<feature type="region of interest" description="Disordered" evidence="1">
    <location>
        <begin position="1"/>
        <end position="79"/>
    </location>
</feature>
<sequence>MKKVPYPAGVSVGRSQHERKHRTSSSSSSSSSVGSNHAIVRRNGWGEGEGKADSVDDTQARSNRRKRRWKRKRPAHSRRWQKLLVAQSNDGWDGGRGQGVSAAAAACAMHENRSFLQVHLGYSVVPTSC</sequence>
<dbReference type="AlphaFoldDB" id="A0A084VYI1"/>
<evidence type="ECO:0000256" key="1">
    <source>
        <dbReference type="SAM" id="MobiDB-lite"/>
    </source>
</evidence>
<accession>A0A084VYI1</accession>